<feature type="signal peptide" evidence="2">
    <location>
        <begin position="1"/>
        <end position="20"/>
    </location>
</feature>
<proteinExistence type="predicted"/>
<accession>A0A7W8EBL8</accession>
<gene>
    <name evidence="4" type="ORF">HDF15_003030</name>
</gene>
<evidence type="ECO:0000313" key="4">
    <source>
        <dbReference type="EMBL" id="MBB5064670.1"/>
    </source>
</evidence>
<evidence type="ECO:0000256" key="1">
    <source>
        <dbReference type="ARBA" id="ARBA00022729"/>
    </source>
</evidence>
<evidence type="ECO:0000313" key="5">
    <source>
        <dbReference type="Proteomes" id="UP000584867"/>
    </source>
</evidence>
<comment type="caution">
    <text evidence="4">The sequence shown here is derived from an EMBL/GenBank/DDBJ whole genome shotgun (WGS) entry which is preliminary data.</text>
</comment>
<dbReference type="EMBL" id="JACHIO010000012">
    <property type="protein sequence ID" value="MBB5064670.1"/>
    <property type="molecule type" value="Genomic_DNA"/>
</dbReference>
<evidence type="ECO:0000259" key="3">
    <source>
        <dbReference type="Pfam" id="PF13505"/>
    </source>
</evidence>
<dbReference type="InterPro" id="IPR027385">
    <property type="entry name" value="Beta-barrel_OMP"/>
</dbReference>
<dbReference type="Pfam" id="PF13505">
    <property type="entry name" value="OMP_b-brl"/>
    <property type="match status" value="1"/>
</dbReference>
<dbReference type="SUPFAM" id="SSF56925">
    <property type="entry name" value="OMPA-like"/>
    <property type="match status" value="1"/>
</dbReference>
<name>A0A7W8EBL8_9BACT</name>
<dbReference type="AlphaFoldDB" id="A0A7W8EBL8"/>
<evidence type="ECO:0000256" key="2">
    <source>
        <dbReference type="SAM" id="SignalP"/>
    </source>
</evidence>
<dbReference type="RefSeq" id="WP_184256750.1">
    <property type="nucleotide sequence ID" value="NZ_JACHIO010000012.1"/>
</dbReference>
<dbReference type="Gene3D" id="2.40.160.20">
    <property type="match status" value="1"/>
</dbReference>
<reference evidence="4 5" key="1">
    <citation type="submission" date="2020-08" db="EMBL/GenBank/DDBJ databases">
        <title>Genomic Encyclopedia of Type Strains, Phase IV (KMG-V): Genome sequencing to study the core and pangenomes of soil and plant-associated prokaryotes.</title>
        <authorList>
            <person name="Whitman W."/>
        </authorList>
    </citation>
    <scope>NUCLEOTIDE SEQUENCE [LARGE SCALE GENOMIC DNA]</scope>
    <source>
        <strain evidence="4 5">X5P3</strain>
    </source>
</reference>
<dbReference type="InterPro" id="IPR011250">
    <property type="entry name" value="OMP/PagP_B-barrel"/>
</dbReference>
<dbReference type="Proteomes" id="UP000584867">
    <property type="component" value="Unassembled WGS sequence"/>
</dbReference>
<organism evidence="4 5">
    <name type="scientific">Granulicella mallensis</name>
    <dbReference type="NCBI Taxonomy" id="940614"/>
    <lineage>
        <taxon>Bacteria</taxon>
        <taxon>Pseudomonadati</taxon>
        <taxon>Acidobacteriota</taxon>
        <taxon>Terriglobia</taxon>
        <taxon>Terriglobales</taxon>
        <taxon>Acidobacteriaceae</taxon>
        <taxon>Granulicella</taxon>
    </lineage>
</organism>
<keyword evidence="1 2" id="KW-0732">Signal</keyword>
<sequence>MKKMMLLGALLVCTAAVGYAQESRQDVSASAYGVFDSEVHGPGGVTEHGTSALGFLGSYRYSVTPRSALELNYSFLQNSHRYGNPSFNIGTQNVPIYVHARQQEISGAYVYSRNYKRYNPFLEVGVGGILFSPIQDFGTQVLSLKRNTNIGALFGGGLAYEISPSFDIRAEYRGFLLKAPDFGAGGGIFKTNRYEVLSMPAIGVAYHF</sequence>
<feature type="chain" id="PRO_5030986974" evidence="2">
    <location>
        <begin position="21"/>
        <end position="208"/>
    </location>
</feature>
<protein>
    <submittedName>
        <fullName evidence="4">Opacity protein-like surface antigen</fullName>
    </submittedName>
</protein>
<feature type="domain" description="Outer membrane protein beta-barrel" evidence="3">
    <location>
        <begin position="7"/>
        <end position="208"/>
    </location>
</feature>